<dbReference type="OrthoDB" id="10340090at2759"/>
<reference evidence="2 3" key="1">
    <citation type="submission" date="2009-08" db="EMBL/GenBank/DDBJ databases">
        <title>The Genome Sequence of Spizellomyces punctatus strain DAOM BR117.</title>
        <authorList>
            <consortium name="The Broad Institute Genome Sequencing Platform"/>
            <person name="Russ C."/>
            <person name="Cuomo C."/>
            <person name="Shea T."/>
            <person name="Young S.K."/>
            <person name="Zeng Q."/>
            <person name="Koehrsen M."/>
            <person name="Haas B."/>
            <person name="Borodovsky M."/>
            <person name="Guigo R."/>
            <person name="Alvarado L."/>
            <person name="Berlin A."/>
            <person name="Bochicchio J."/>
            <person name="Borenstein D."/>
            <person name="Chapman S."/>
            <person name="Chen Z."/>
            <person name="Engels R."/>
            <person name="Freedman E."/>
            <person name="Gellesch M."/>
            <person name="Goldberg J."/>
            <person name="Griggs A."/>
            <person name="Gujja S."/>
            <person name="Heiman D."/>
            <person name="Hepburn T."/>
            <person name="Howarth C."/>
            <person name="Jen D."/>
            <person name="Larson L."/>
            <person name="Lewis B."/>
            <person name="Mehta T."/>
            <person name="Park D."/>
            <person name="Pearson M."/>
            <person name="Roberts A."/>
            <person name="Saif S."/>
            <person name="Shenoy N."/>
            <person name="Sisk P."/>
            <person name="Stolte C."/>
            <person name="Sykes S."/>
            <person name="Thomson T."/>
            <person name="Walk T."/>
            <person name="White J."/>
            <person name="Yandava C."/>
            <person name="Burger G."/>
            <person name="Gray M.W."/>
            <person name="Holland P.W.H."/>
            <person name="King N."/>
            <person name="Lang F.B.F."/>
            <person name="Roger A.J."/>
            <person name="Ruiz-Trillo I."/>
            <person name="Lander E."/>
            <person name="Nusbaum C."/>
        </authorList>
    </citation>
    <scope>NUCLEOTIDE SEQUENCE [LARGE SCALE GENOMIC DNA]</scope>
    <source>
        <strain evidence="2 3">DAOM BR117</strain>
    </source>
</reference>
<feature type="signal peptide" evidence="1">
    <location>
        <begin position="1"/>
        <end position="23"/>
    </location>
</feature>
<keyword evidence="3" id="KW-1185">Reference proteome</keyword>
<dbReference type="VEuPathDB" id="FungiDB:SPPG_09031"/>
<name>A0A0L0HLS7_SPIPD</name>
<dbReference type="Proteomes" id="UP000053201">
    <property type="component" value="Unassembled WGS sequence"/>
</dbReference>
<evidence type="ECO:0000256" key="1">
    <source>
        <dbReference type="SAM" id="SignalP"/>
    </source>
</evidence>
<evidence type="ECO:0000313" key="3">
    <source>
        <dbReference type="Proteomes" id="UP000053201"/>
    </source>
</evidence>
<protein>
    <recommendedName>
        <fullName evidence="4">Secreted protein</fullName>
    </recommendedName>
</protein>
<dbReference type="EMBL" id="KQ257453">
    <property type="protein sequence ID" value="KND02018.1"/>
    <property type="molecule type" value="Genomic_DNA"/>
</dbReference>
<dbReference type="InParanoid" id="A0A0L0HLS7"/>
<organism evidence="2 3">
    <name type="scientific">Spizellomyces punctatus (strain DAOM BR117)</name>
    <dbReference type="NCBI Taxonomy" id="645134"/>
    <lineage>
        <taxon>Eukaryota</taxon>
        <taxon>Fungi</taxon>
        <taxon>Fungi incertae sedis</taxon>
        <taxon>Chytridiomycota</taxon>
        <taxon>Chytridiomycota incertae sedis</taxon>
        <taxon>Chytridiomycetes</taxon>
        <taxon>Spizellomycetales</taxon>
        <taxon>Spizellomycetaceae</taxon>
        <taxon>Spizellomyces</taxon>
    </lineage>
</organism>
<evidence type="ECO:0000313" key="2">
    <source>
        <dbReference type="EMBL" id="KND02018.1"/>
    </source>
</evidence>
<keyword evidence="1" id="KW-0732">Signal</keyword>
<dbReference type="RefSeq" id="XP_016610057.1">
    <property type="nucleotide sequence ID" value="XM_016757184.1"/>
</dbReference>
<gene>
    <name evidence="2" type="ORF">SPPG_09031</name>
</gene>
<dbReference type="AlphaFoldDB" id="A0A0L0HLS7"/>
<sequence>MSVSWPAFGILASTCFPFRSALAFEVWLPVFVWPRLGDCNSVVRLTAHSPVNDRPPPGSDMDFTCVSRSFFPQITLSSASSKGIILCVDRVAAGVANRAGMRDCKRGKSLVVR</sequence>
<evidence type="ECO:0008006" key="4">
    <source>
        <dbReference type="Google" id="ProtNLM"/>
    </source>
</evidence>
<proteinExistence type="predicted"/>
<dbReference type="GeneID" id="27692156"/>
<feature type="chain" id="PRO_5005540132" description="Secreted protein" evidence="1">
    <location>
        <begin position="24"/>
        <end position="113"/>
    </location>
</feature>
<accession>A0A0L0HLS7</accession>